<dbReference type="EMBL" id="GL376613">
    <property type="status" value="NOT_ANNOTATED_CDS"/>
    <property type="molecule type" value="Genomic_DNA"/>
</dbReference>
<dbReference type="Pfam" id="PF10494">
    <property type="entry name" value="Stk19"/>
    <property type="match status" value="1"/>
</dbReference>
<keyword evidence="3" id="KW-1185">Reference proteome</keyword>
<organism evidence="2 3">
    <name type="scientific">Globisporangium ultimum (strain ATCC 200006 / CBS 805.95 / DAOM BR144)</name>
    <name type="common">Pythium ultimum</name>
    <dbReference type="NCBI Taxonomy" id="431595"/>
    <lineage>
        <taxon>Eukaryota</taxon>
        <taxon>Sar</taxon>
        <taxon>Stramenopiles</taxon>
        <taxon>Oomycota</taxon>
        <taxon>Peronosporomycetes</taxon>
        <taxon>Pythiales</taxon>
        <taxon>Pythiaceae</taxon>
        <taxon>Globisporangium</taxon>
    </lineage>
</organism>
<name>K3WTN6_GLOUD</name>
<dbReference type="OMA" id="SWWIAIP"/>
<dbReference type="VEuPathDB" id="FungiDB:PYU1_G008316"/>
<dbReference type="PANTHER" id="PTHR15243:SF0">
    <property type="entry name" value="SERINE_THREONINE-PROTEIN KINASE 19"/>
    <property type="match status" value="1"/>
</dbReference>
<comment type="similarity">
    <text evidence="1">Belongs to the STK19 family.</text>
</comment>
<reference evidence="3" key="2">
    <citation type="submission" date="2010-04" db="EMBL/GenBank/DDBJ databases">
        <authorList>
            <person name="Buell R."/>
            <person name="Hamilton J."/>
            <person name="Hostetler J."/>
        </authorList>
    </citation>
    <scope>NUCLEOTIDE SEQUENCE [LARGE SCALE GENOMIC DNA]</scope>
    <source>
        <strain evidence="3">DAOM:BR144</strain>
    </source>
</reference>
<dbReference type="InterPro" id="IPR018865">
    <property type="entry name" value="STK19-like"/>
</dbReference>
<dbReference type="PANTHER" id="PTHR15243">
    <property type="entry name" value="SERINE/THREONINE-PROTEIN KINASE 19"/>
    <property type="match status" value="1"/>
</dbReference>
<evidence type="ECO:0000313" key="2">
    <source>
        <dbReference type="EnsemblProtists" id="PYU1_T008332"/>
    </source>
</evidence>
<dbReference type="Proteomes" id="UP000019132">
    <property type="component" value="Unassembled WGS sequence"/>
</dbReference>
<dbReference type="eggNOG" id="ENOG502REI6">
    <property type="taxonomic scope" value="Eukaryota"/>
</dbReference>
<dbReference type="AlphaFoldDB" id="K3WTN6"/>
<evidence type="ECO:0000256" key="1">
    <source>
        <dbReference type="ARBA" id="ARBA00093458"/>
    </source>
</evidence>
<reference evidence="2" key="3">
    <citation type="submission" date="2015-02" db="UniProtKB">
        <authorList>
            <consortium name="EnsemblProtists"/>
        </authorList>
    </citation>
    <scope>IDENTIFICATION</scope>
    <source>
        <strain evidence="2">DAOM BR144</strain>
    </source>
</reference>
<reference evidence="3" key="1">
    <citation type="journal article" date="2010" name="Genome Biol.">
        <title>Genome sequence of the necrotrophic plant pathogen Pythium ultimum reveals original pathogenicity mechanisms and effector repertoire.</title>
        <authorList>
            <person name="Levesque C.A."/>
            <person name="Brouwer H."/>
            <person name="Cano L."/>
            <person name="Hamilton J.P."/>
            <person name="Holt C."/>
            <person name="Huitema E."/>
            <person name="Raffaele S."/>
            <person name="Robideau G.P."/>
            <person name="Thines M."/>
            <person name="Win J."/>
            <person name="Zerillo M.M."/>
            <person name="Beakes G.W."/>
            <person name="Boore J.L."/>
            <person name="Busam D."/>
            <person name="Dumas B."/>
            <person name="Ferriera S."/>
            <person name="Fuerstenberg S.I."/>
            <person name="Gachon C.M."/>
            <person name="Gaulin E."/>
            <person name="Govers F."/>
            <person name="Grenville-Briggs L."/>
            <person name="Horner N."/>
            <person name="Hostetler J."/>
            <person name="Jiang R.H."/>
            <person name="Johnson J."/>
            <person name="Krajaejun T."/>
            <person name="Lin H."/>
            <person name="Meijer H.J."/>
            <person name="Moore B."/>
            <person name="Morris P."/>
            <person name="Phuntmart V."/>
            <person name="Puiu D."/>
            <person name="Shetty J."/>
            <person name="Stajich J.E."/>
            <person name="Tripathy S."/>
            <person name="Wawra S."/>
            <person name="van West P."/>
            <person name="Whitty B.R."/>
            <person name="Coutinho P.M."/>
            <person name="Henrissat B."/>
            <person name="Martin F."/>
            <person name="Thomas P.D."/>
            <person name="Tyler B.M."/>
            <person name="De Vries R.P."/>
            <person name="Kamoun S."/>
            <person name="Yandell M."/>
            <person name="Tisserat N."/>
            <person name="Buell C.R."/>
        </authorList>
    </citation>
    <scope>NUCLEOTIDE SEQUENCE</scope>
    <source>
        <strain evidence="3">DAOM:BR144</strain>
    </source>
</reference>
<dbReference type="HOGENOM" id="CLU_080583_0_0_1"/>
<dbReference type="GO" id="GO:0046579">
    <property type="term" value="P:positive regulation of Ras protein signal transduction"/>
    <property type="evidence" value="ECO:0007669"/>
    <property type="project" value="TreeGrafter"/>
</dbReference>
<dbReference type="STRING" id="431595.K3WTN6"/>
<proteinExistence type="inferred from homology"/>
<evidence type="ECO:0000313" key="3">
    <source>
        <dbReference type="Proteomes" id="UP000019132"/>
    </source>
</evidence>
<dbReference type="InParanoid" id="K3WTN6"/>
<protein>
    <submittedName>
        <fullName evidence="2">Uncharacterized protein</fullName>
    </submittedName>
</protein>
<accession>K3WTN6</accession>
<sequence>MLRRAQKRRRVAPSAAEDAVANEAEEDWDASAALVDDTLSALQLFATRSAAGFAATELPPIVLWHQLYTIFPNRTFIDQNVHRLRDEGALVTFRISTGAEDVAILRTPDYVAELEKWLLLFRSQRERCGNDTASATLASQKHDALARFIRIAPTICRLASISFNMLFEELSSLHQPASADNDDAAEGAVSSDITWLQRLGFLRESVGLVEDIFHFSVPGVGNLITAVKKTRAMLLTALKRAKYKEIAEAQIKKHKLKHSRFDWNFHLADMEGAGIIRRTKVTSGTLVALAHK</sequence>
<dbReference type="EnsemblProtists" id="PYU1_T008332">
    <property type="protein sequence ID" value="PYU1_T008332"/>
    <property type="gene ID" value="PYU1_G008316"/>
</dbReference>